<dbReference type="Pfam" id="PF01408">
    <property type="entry name" value="GFO_IDH_MocA"/>
    <property type="match status" value="1"/>
</dbReference>
<keyword evidence="9" id="KW-1185">Reference proteome</keyword>
<organism evidence="8 9">
    <name type="scientific">Geranomyces variabilis</name>
    <dbReference type="NCBI Taxonomy" id="109894"/>
    <lineage>
        <taxon>Eukaryota</taxon>
        <taxon>Fungi</taxon>
        <taxon>Fungi incertae sedis</taxon>
        <taxon>Chytridiomycota</taxon>
        <taxon>Chytridiomycota incertae sedis</taxon>
        <taxon>Chytridiomycetes</taxon>
        <taxon>Spizellomycetales</taxon>
        <taxon>Powellomycetaceae</taxon>
        <taxon>Geranomyces</taxon>
    </lineage>
</organism>
<comment type="similarity">
    <text evidence="1">Belongs to the Gfo/Idh/MocA family.</text>
</comment>
<name>A0AAD5TC45_9FUNG</name>
<evidence type="ECO:0000256" key="4">
    <source>
        <dbReference type="ARBA" id="ARBA00042988"/>
    </source>
</evidence>
<dbReference type="Gene3D" id="3.30.360.10">
    <property type="entry name" value="Dihydrodipicolinate Reductase, domain 2"/>
    <property type="match status" value="1"/>
</dbReference>
<dbReference type="Pfam" id="PF22725">
    <property type="entry name" value="GFO_IDH_MocA_C3"/>
    <property type="match status" value="1"/>
</dbReference>
<evidence type="ECO:0000259" key="7">
    <source>
        <dbReference type="Pfam" id="PF22725"/>
    </source>
</evidence>
<dbReference type="EC" id="1.1.1.179" evidence="3"/>
<evidence type="ECO:0000259" key="6">
    <source>
        <dbReference type="Pfam" id="PF01408"/>
    </source>
</evidence>
<comment type="catalytic activity">
    <reaction evidence="5">
        <text>D-xylose + NADP(+) = D-xylono-1,5-lactone + NADPH + H(+)</text>
        <dbReference type="Rhea" id="RHEA:22000"/>
        <dbReference type="ChEBI" id="CHEBI:15378"/>
        <dbReference type="ChEBI" id="CHEBI:15867"/>
        <dbReference type="ChEBI" id="CHEBI:53455"/>
        <dbReference type="ChEBI" id="CHEBI:57783"/>
        <dbReference type="ChEBI" id="CHEBI:58349"/>
        <dbReference type="EC" id="1.1.1.179"/>
    </reaction>
</comment>
<evidence type="ECO:0000256" key="2">
    <source>
        <dbReference type="ARBA" id="ARBA00023002"/>
    </source>
</evidence>
<reference evidence="8" key="1">
    <citation type="submission" date="2020-05" db="EMBL/GenBank/DDBJ databases">
        <title>Phylogenomic resolution of chytrid fungi.</title>
        <authorList>
            <person name="Stajich J.E."/>
            <person name="Amses K."/>
            <person name="Simmons R."/>
            <person name="Seto K."/>
            <person name="Myers J."/>
            <person name="Bonds A."/>
            <person name="Quandt C.A."/>
            <person name="Barry K."/>
            <person name="Liu P."/>
            <person name="Grigoriev I."/>
            <person name="Longcore J.E."/>
            <person name="James T.Y."/>
        </authorList>
    </citation>
    <scope>NUCLEOTIDE SEQUENCE</scope>
    <source>
        <strain evidence="8">JEL0379</strain>
    </source>
</reference>
<dbReference type="EMBL" id="JADGJQ010000122">
    <property type="protein sequence ID" value="KAJ3168383.1"/>
    <property type="molecule type" value="Genomic_DNA"/>
</dbReference>
<comment type="caution">
    <text evidence="8">The sequence shown here is derived from an EMBL/GenBank/DDBJ whole genome shotgun (WGS) entry which is preliminary data.</text>
</comment>
<dbReference type="InterPro" id="IPR050984">
    <property type="entry name" value="Gfo/Idh/MocA_domain"/>
</dbReference>
<sequence>MPPNIFSRILWPDAPPAPVPKAADAVRVGLLGASRISPRAVIGPAKALASVIVHGVAARDGKKAEAFAKKHGIPKWYTGYEAMLNDPEIDAVYIALPNGHHAEWTLKAIHAGKHVLLEKPSASNATESAAILAATQTQDAKNARIVVLENFHNLFHPALHRARDLVRAGAVGNVHSASVRLCFPNIFGKDDIRFDYALGGGINMDLGTYACSALRFMLDAEPLRVTSATPTTLVRPDVDGEMAATLDFPDGVAASYVVSMVRPWISFVCSGLEGMKPMLEIKGDKGTLSLSVFVLPQLLHKLTVVPTTTTTITADDATQHVAETVYGEGGNTTYWYSLRAFAARIRGAEEPEPQYWIPLEWSVKNQRCVDMVYEKAGLRVRGEA</sequence>
<dbReference type="Proteomes" id="UP001212152">
    <property type="component" value="Unassembled WGS sequence"/>
</dbReference>
<gene>
    <name evidence="8" type="ORF">HDU87_001182</name>
</gene>
<dbReference type="PANTHER" id="PTHR22604">
    <property type="entry name" value="OXIDOREDUCTASES"/>
    <property type="match status" value="1"/>
</dbReference>
<dbReference type="InterPro" id="IPR055170">
    <property type="entry name" value="GFO_IDH_MocA-like_dom"/>
</dbReference>
<dbReference type="InterPro" id="IPR000683">
    <property type="entry name" value="Gfo/Idh/MocA-like_OxRdtase_N"/>
</dbReference>
<dbReference type="AlphaFoldDB" id="A0AAD5TC45"/>
<dbReference type="PANTHER" id="PTHR22604:SF105">
    <property type="entry name" value="TRANS-1,2-DIHYDROBENZENE-1,2-DIOL DEHYDROGENASE"/>
    <property type="match status" value="1"/>
</dbReference>
<dbReference type="SUPFAM" id="SSF55347">
    <property type="entry name" value="Glyceraldehyde-3-phosphate dehydrogenase-like, C-terminal domain"/>
    <property type="match status" value="1"/>
</dbReference>
<proteinExistence type="inferred from homology"/>
<feature type="domain" description="Gfo/Idh/MocA-like oxidoreductase N-terminal" evidence="6">
    <location>
        <begin position="26"/>
        <end position="139"/>
    </location>
</feature>
<dbReference type="Gene3D" id="3.40.50.720">
    <property type="entry name" value="NAD(P)-binding Rossmann-like Domain"/>
    <property type="match status" value="1"/>
</dbReference>
<keyword evidence="2" id="KW-0560">Oxidoreductase</keyword>
<evidence type="ECO:0000256" key="1">
    <source>
        <dbReference type="ARBA" id="ARBA00010928"/>
    </source>
</evidence>
<accession>A0AAD5TC45</accession>
<protein>
    <recommendedName>
        <fullName evidence="3">D-xylose 1-dehydrogenase (NADP(+), D-xylono-1,5-lactone-forming)</fullName>
        <ecNumber evidence="3">1.1.1.179</ecNumber>
    </recommendedName>
    <alternativeName>
        <fullName evidence="4">D-xylose-NADP dehydrogenase</fullName>
    </alternativeName>
</protein>
<dbReference type="GO" id="GO:0000166">
    <property type="term" value="F:nucleotide binding"/>
    <property type="evidence" value="ECO:0007669"/>
    <property type="project" value="InterPro"/>
</dbReference>
<evidence type="ECO:0000313" key="8">
    <source>
        <dbReference type="EMBL" id="KAJ3168383.1"/>
    </source>
</evidence>
<feature type="domain" description="GFO/IDH/MocA-like oxidoreductase" evidence="7">
    <location>
        <begin position="161"/>
        <end position="288"/>
    </location>
</feature>
<dbReference type="SUPFAM" id="SSF51735">
    <property type="entry name" value="NAD(P)-binding Rossmann-fold domains"/>
    <property type="match status" value="1"/>
</dbReference>
<evidence type="ECO:0000256" key="5">
    <source>
        <dbReference type="ARBA" id="ARBA00049233"/>
    </source>
</evidence>
<dbReference type="InterPro" id="IPR036291">
    <property type="entry name" value="NAD(P)-bd_dom_sf"/>
</dbReference>
<dbReference type="GO" id="GO:0047837">
    <property type="term" value="F:D-xylose 1-dehydrogenase (NADP+) activity"/>
    <property type="evidence" value="ECO:0007669"/>
    <property type="project" value="UniProtKB-EC"/>
</dbReference>
<evidence type="ECO:0000313" key="9">
    <source>
        <dbReference type="Proteomes" id="UP001212152"/>
    </source>
</evidence>
<evidence type="ECO:0000256" key="3">
    <source>
        <dbReference type="ARBA" id="ARBA00038984"/>
    </source>
</evidence>